<dbReference type="RefSeq" id="WP_088980975.1">
    <property type="nucleotide sequence ID" value="NZ_LT607413.1"/>
</dbReference>
<evidence type="ECO:0000256" key="1">
    <source>
        <dbReference type="ARBA" id="ARBA00006817"/>
    </source>
</evidence>
<dbReference type="Gene3D" id="3.30.530.20">
    <property type="match status" value="1"/>
</dbReference>
<dbReference type="InterPro" id="IPR013538">
    <property type="entry name" value="ASHA1/2-like_C"/>
</dbReference>
<dbReference type="EMBL" id="LT607413">
    <property type="protein sequence ID" value="SCE86457.1"/>
    <property type="molecule type" value="Genomic_DNA"/>
</dbReference>
<dbReference type="AlphaFoldDB" id="A0A1C4VR46"/>
<feature type="domain" description="Activator of Hsp90 ATPase homologue 1/2-like C-terminal" evidence="2">
    <location>
        <begin position="22"/>
        <end position="159"/>
    </location>
</feature>
<sequence>MPVISSQKDPEARTLTIVAEFDARVDRVWQLWADPRQLERWWGPPEWPATFDRHDFVVGGASRYHMTGPEGEKSRGWWTITAIDAPHRLEFDDGFAGEDGEPVDPEDRSHGVVTLEQVGDRTRMTTVSIFRSVEQLEELVAMGMEEGSRAAMGQIDALLAGDRAAG</sequence>
<dbReference type="CDD" id="cd07814">
    <property type="entry name" value="SRPBCC_CalC_Aha1-like"/>
    <property type="match status" value="1"/>
</dbReference>
<organism evidence="3 4">
    <name type="scientific">Micromonospora echinospora</name>
    <name type="common">Micromonospora purpurea</name>
    <dbReference type="NCBI Taxonomy" id="1877"/>
    <lineage>
        <taxon>Bacteria</taxon>
        <taxon>Bacillati</taxon>
        <taxon>Actinomycetota</taxon>
        <taxon>Actinomycetes</taxon>
        <taxon>Micromonosporales</taxon>
        <taxon>Micromonosporaceae</taxon>
        <taxon>Micromonospora</taxon>
    </lineage>
</organism>
<evidence type="ECO:0000313" key="4">
    <source>
        <dbReference type="Proteomes" id="UP000198253"/>
    </source>
</evidence>
<evidence type="ECO:0000313" key="3">
    <source>
        <dbReference type="EMBL" id="SCE86457.1"/>
    </source>
</evidence>
<proteinExistence type="inferred from homology"/>
<dbReference type="InterPro" id="IPR023393">
    <property type="entry name" value="START-like_dom_sf"/>
</dbReference>
<dbReference type="Proteomes" id="UP000198253">
    <property type="component" value="Chromosome I"/>
</dbReference>
<dbReference type="OrthoDB" id="3365660at2"/>
<name>A0A1C4VR46_MICEC</name>
<keyword evidence="4" id="KW-1185">Reference proteome</keyword>
<dbReference type="InParanoid" id="A0A1C4VR46"/>
<reference evidence="4" key="1">
    <citation type="submission" date="2016-06" db="EMBL/GenBank/DDBJ databases">
        <authorList>
            <person name="Varghese N."/>
            <person name="Submissions Spin"/>
        </authorList>
    </citation>
    <scope>NUCLEOTIDE SEQUENCE [LARGE SCALE GENOMIC DNA]</scope>
    <source>
        <strain evidence="4">DSM 43816</strain>
    </source>
</reference>
<dbReference type="SUPFAM" id="SSF55961">
    <property type="entry name" value="Bet v1-like"/>
    <property type="match status" value="1"/>
</dbReference>
<comment type="similarity">
    <text evidence="1">Belongs to the AHA1 family.</text>
</comment>
<protein>
    <submittedName>
        <fullName evidence="3">Uncharacterized conserved protein YndB, AHSA1/START domain</fullName>
    </submittedName>
</protein>
<evidence type="ECO:0000259" key="2">
    <source>
        <dbReference type="Pfam" id="PF08327"/>
    </source>
</evidence>
<accession>A0A1C4VR46</accession>
<gene>
    <name evidence="3" type="ORF">GA0070618_1484</name>
</gene>
<dbReference type="Pfam" id="PF08327">
    <property type="entry name" value="AHSA1"/>
    <property type="match status" value="1"/>
</dbReference>